<sequence length="68" mass="7555">MRPGGDLSRLCLCDVMKAQGGSSGLKSYCTFLSSPASFACLRPNWLARFYIRELSSFMLQNMTLILSL</sequence>
<dbReference type="AlphaFoldDB" id="A0A974HJE5"/>
<evidence type="ECO:0000313" key="2">
    <source>
        <dbReference type="Proteomes" id="UP000694892"/>
    </source>
</evidence>
<gene>
    <name evidence="1" type="ORF">XELAEV_18026862mg</name>
</gene>
<evidence type="ECO:0000313" key="1">
    <source>
        <dbReference type="EMBL" id="OCT80043.1"/>
    </source>
</evidence>
<name>A0A974HJE5_XENLA</name>
<reference evidence="2" key="1">
    <citation type="journal article" date="2016" name="Nature">
        <title>Genome evolution in the allotetraploid frog Xenopus laevis.</title>
        <authorList>
            <person name="Session A.M."/>
            <person name="Uno Y."/>
            <person name="Kwon T."/>
            <person name="Chapman J.A."/>
            <person name="Toyoda A."/>
            <person name="Takahashi S."/>
            <person name="Fukui A."/>
            <person name="Hikosaka A."/>
            <person name="Suzuki A."/>
            <person name="Kondo M."/>
            <person name="van Heeringen S.J."/>
            <person name="Quigley I."/>
            <person name="Heinz S."/>
            <person name="Ogino H."/>
            <person name="Ochi H."/>
            <person name="Hellsten U."/>
            <person name="Lyons J.B."/>
            <person name="Simakov O."/>
            <person name="Putnam N."/>
            <person name="Stites J."/>
            <person name="Kuroki Y."/>
            <person name="Tanaka T."/>
            <person name="Michiue T."/>
            <person name="Watanabe M."/>
            <person name="Bogdanovic O."/>
            <person name="Lister R."/>
            <person name="Georgiou G."/>
            <person name="Paranjpe S.S."/>
            <person name="van Kruijsbergen I."/>
            <person name="Shu S."/>
            <person name="Carlson J."/>
            <person name="Kinoshita T."/>
            <person name="Ohta Y."/>
            <person name="Mawaribuchi S."/>
            <person name="Jenkins J."/>
            <person name="Grimwood J."/>
            <person name="Schmutz J."/>
            <person name="Mitros T."/>
            <person name="Mozaffari S.V."/>
            <person name="Suzuki Y."/>
            <person name="Haramoto Y."/>
            <person name="Yamamoto T.S."/>
            <person name="Takagi C."/>
            <person name="Heald R."/>
            <person name="Miller K."/>
            <person name="Haudenschild C."/>
            <person name="Kitzman J."/>
            <person name="Nakayama T."/>
            <person name="Izutsu Y."/>
            <person name="Robert J."/>
            <person name="Fortriede J."/>
            <person name="Burns K."/>
            <person name="Lotay V."/>
            <person name="Karimi K."/>
            <person name="Yasuoka Y."/>
            <person name="Dichmann D.S."/>
            <person name="Flajnik M.F."/>
            <person name="Houston D.W."/>
            <person name="Shendure J."/>
            <person name="DuPasquier L."/>
            <person name="Vize P.D."/>
            <person name="Zorn A.M."/>
            <person name="Ito M."/>
            <person name="Marcotte E.M."/>
            <person name="Wallingford J.B."/>
            <person name="Ito Y."/>
            <person name="Asashima M."/>
            <person name="Ueno N."/>
            <person name="Matsuda Y."/>
            <person name="Veenstra G.J."/>
            <person name="Fujiyama A."/>
            <person name="Harland R.M."/>
            <person name="Taira M."/>
            <person name="Rokhsar D.S."/>
        </authorList>
    </citation>
    <scope>NUCLEOTIDE SEQUENCE [LARGE SCALE GENOMIC DNA]</scope>
    <source>
        <strain evidence="2">J</strain>
    </source>
</reference>
<protein>
    <submittedName>
        <fullName evidence="1">Uncharacterized protein</fullName>
    </submittedName>
</protein>
<dbReference type="EMBL" id="CM004474">
    <property type="protein sequence ID" value="OCT80043.1"/>
    <property type="molecule type" value="Genomic_DNA"/>
</dbReference>
<organism evidence="1 2">
    <name type="scientific">Xenopus laevis</name>
    <name type="common">African clawed frog</name>
    <dbReference type="NCBI Taxonomy" id="8355"/>
    <lineage>
        <taxon>Eukaryota</taxon>
        <taxon>Metazoa</taxon>
        <taxon>Chordata</taxon>
        <taxon>Craniata</taxon>
        <taxon>Vertebrata</taxon>
        <taxon>Euteleostomi</taxon>
        <taxon>Amphibia</taxon>
        <taxon>Batrachia</taxon>
        <taxon>Anura</taxon>
        <taxon>Pipoidea</taxon>
        <taxon>Pipidae</taxon>
        <taxon>Xenopodinae</taxon>
        <taxon>Xenopus</taxon>
        <taxon>Xenopus</taxon>
    </lineage>
</organism>
<proteinExistence type="predicted"/>
<accession>A0A974HJE5</accession>
<dbReference type="Proteomes" id="UP000694892">
    <property type="component" value="Chromosome 5L"/>
</dbReference>